<comment type="caution">
    <text evidence="2">The sequence shown here is derived from an EMBL/GenBank/DDBJ whole genome shotgun (WGS) entry which is preliminary data.</text>
</comment>
<evidence type="ECO:0000313" key="2">
    <source>
        <dbReference type="EMBL" id="KAG6933719.1"/>
    </source>
</evidence>
<dbReference type="EMBL" id="JAHGAV010000069">
    <property type="protein sequence ID" value="KAG6933719.1"/>
    <property type="molecule type" value="Genomic_DNA"/>
</dbReference>
<dbReference type="PANTHER" id="PTHR23095">
    <property type="entry name" value="PARANEOPLASTIC ANTIGEN"/>
    <property type="match status" value="1"/>
</dbReference>
<evidence type="ECO:0000313" key="3">
    <source>
        <dbReference type="Proteomes" id="UP000765507"/>
    </source>
</evidence>
<reference evidence="2 3" key="1">
    <citation type="journal article" date="2020" name="G3 (Bethesda)">
        <title>Draft Genome of the Common Snapping Turtle, Chelydra serpentina, a Model for Phenotypic Plasticity in Reptiles.</title>
        <authorList>
            <person name="Das D."/>
            <person name="Singh S.K."/>
            <person name="Bierstedt J."/>
            <person name="Erickson A."/>
            <person name="Galli G.L.J."/>
            <person name="Crossley D.A. 2nd"/>
            <person name="Rhen T."/>
        </authorList>
    </citation>
    <scope>NUCLEOTIDE SEQUENCE [LARGE SCALE GENOMIC DNA]</scope>
    <source>
        <strain evidence="2">KW</strain>
    </source>
</reference>
<dbReference type="Pfam" id="PF14893">
    <property type="entry name" value="PNMA"/>
    <property type="match status" value="1"/>
</dbReference>
<proteinExistence type="predicted"/>
<accession>A0A8T1SXT5</accession>
<sequence>MLQEWALPDAEKRSCLVETLRGPALDMLCTLKLTNPGVSVNNCLEALEHTFRSSEGSEDIYCKFFNSCQEKGEKVSAYIVRLDRLLQRGVKRGVSFCGSSDLLSKWIRPDWLKFKNPILLHLLLRE</sequence>
<dbReference type="AlphaFoldDB" id="A0A8T1SXT5"/>
<evidence type="ECO:0000259" key="1">
    <source>
        <dbReference type="Pfam" id="PF14893"/>
    </source>
</evidence>
<dbReference type="OrthoDB" id="115435at2759"/>
<name>A0A8T1SXT5_CHESE</name>
<protein>
    <submittedName>
        <fullName evidence="2">Paraneoplastic Ma antigen 1</fullName>
    </submittedName>
</protein>
<gene>
    <name evidence="2" type="ORF">G0U57_018656</name>
</gene>
<dbReference type="Proteomes" id="UP000765507">
    <property type="component" value="Unassembled WGS sequence"/>
</dbReference>
<feature type="domain" description="Paraneoplastic antigen Ma-like C-terminal" evidence="1">
    <location>
        <begin position="1"/>
        <end position="93"/>
    </location>
</feature>
<dbReference type="InterPro" id="IPR048270">
    <property type="entry name" value="PNMA_C"/>
</dbReference>
<dbReference type="InterPro" id="IPR026523">
    <property type="entry name" value="PNMA"/>
</dbReference>
<organism evidence="2 3">
    <name type="scientific">Chelydra serpentina</name>
    <name type="common">Snapping turtle</name>
    <name type="synonym">Testudo serpentina</name>
    <dbReference type="NCBI Taxonomy" id="8475"/>
    <lineage>
        <taxon>Eukaryota</taxon>
        <taxon>Metazoa</taxon>
        <taxon>Chordata</taxon>
        <taxon>Craniata</taxon>
        <taxon>Vertebrata</taxon>
        <taxon>Euteleostomi</taxon>
        <taxon>Archelosauria</taxon>
        <taxon>Testudinata</taxon>
        <taxon>Testudines</taxon>
        <taxon>Cryptodira</taxon>
        <taxon>Durocryptodira</taxon>
        <taxon>Americhelydia</taxon>
        <taxon>Chelydroidea</taxon>
        <taxon>Chelydridae</taxon>
        <taxon>Chelydra</taxon>
    </lineage>
</organism>
<keyword evidence="3" id="KW-1185">Reference proteome</keyword>
<dbReference type="PANTHER" id="PTHR23095:SF17">
    <property type="entry name" value="PARANEOPLASTIC ANTIGEN MA1"/>
    <property type="match status" value="1"/>
</dbReference>